<organism evidence="1 2">
    <name type="scientific">Raphidocelis subcapitata</name>
    <dbReference type="NCBI Taxonomy" id="307507"/>
    <lineage>
        <taxon>Eukaryota</taxon>
        <taxon>Viridiplantae</taxon>
        <taxon>Chlorophyta</taxon>
        <taxon>core chlorophytes</taxon>
        <taxon>Chlorophyceae</taxon>
        <taxon>CS clade</taxon>
        <taxon>Sphaeropleales</taxon>
        <taxon>Selenastraceae</taxon>
        <taxon>Raphidocelis</taxon>
    </lineage>
</organism>
<dbReference type="InterPro" id="IPR055325">
    <property type="entry name" value="CF161"/>
</dbReference>
<accession>A0A2V0PDP3</accession>
<dbReference type="GO" id="GO:0031514">
    <property type="term" value="C:motile cilium"/>
    <property type="evidence" value="ECO:0007669"/>
    <property type="project" value="TreeGrafter"/>
</dbReference>
<proteinExistence type="predicted"/>
<dbReference type="GO" id="GO:0060271">
    <property type="term" value="P:cilium assembly"/>
    <property type="evidence" value="ECO:0007669"/>
    <property type="project" value="TreeGrafter"/>
</dbReference>
<dbReference type="OrthoDB" id="444540at2759"/>
<dbReference type="PANTHER" id="PTHR24274">
    <property type="entry name" value="CILIA- AND FLAGELLA-ASSOCIATED PROTEIN 161"/>
    <property type="match status" value="1"/>
</dbReference>
<dbReference type="AlphaFoldDB" id="A0A2V0PDP3"/>
<gene>
    <name evidence="1" type="ORF">Rsub_10641</name>
</gene>
<dbReference type="EMBL" id="BDRX01000112">
    <property type="protein sequence ID" value="GBF97968.1"/>
    <property type="molecule type" value="Genomic_DNA"/>
</dbReference>
<dbReference type="PANTHER" id="PTHR24274:SF1">
    <property type="entry name" value="CILIA- AND FLAGELLA-ASSOCIATED PROTEIN 161"/>
    <property type="match status" value="1"/>
</dbReference>
<evidence type="ECO:0000313" key="2">
    <source>
        <dbReference type="Proteomes" id="UP000247498"/>
    </source>
</evidence>
<dbReference type="InParanoid" id="A0A2V0PDP3"/>
<name>A0A2V0PDP3_9CHLO</name>
<dbReference type="STRING" id="307507.A0A2V0PDP3"/>
<dbReference type="Proteomes" id="UP000247498">
    <property type="component" value="Unassembled WGS sequence"/>
</dbReference>
<dbReference type="Pfam" id="PF24569">
    <property type="entry name" value="CFAP161"/>
    <property type="match status" value="1"/>
</dbReference>
<reference evidence="1 2" key="1">
    <citation type="journal article" date="2018" name="Sci. Rep.">
        <title>Raphidocelis subcapitata (=Pseudokirchneriella subcapitata) provides an insight into genome evolution and environmental adaptations in the Sphaeropleales.</title>
        <authorList>
            <person name="Suzuki S."/>
            <person name="Yamaguchi H."/>
            <person name="Nakajima N."/>
            <person name="Kawachi M."/>
        </authorList>
    </citation>
    <scope>NUCLEOTIDE SEQUENCE [LARGE SCALE GENOMIC DNA]</scope>
    <source>
        <strain evidence="1 2">NIES-35</strain>
    </source>
</reference>
<comment type="caution">
    <text evidence="1">The sequence shown here is derived from an EMBL/GenBank/DDBJ whole genome shotgun (WGS) entry which is preliminary data.</text>
</comment>
<evidence type="ECO:0000313" key="1">
    <source>
        <dbReference type="EMBL" id="GBF97968.1"/>
    </source>
</evidence>
<sequence length="434" mass="43181">MHSYTPQQTSGGPRYGAGVIVGNWAEDDVQRAASLRALTAAAGAGALTSTRFRDRVALAGAPAKLSRAAGDGFVHFGDLLQLLHAPTSRALAVDTSPDGAAAARGCGAAGDDGGALRAVATAPGGAAAPAARSTLLLHRYTPLRPSPLEPAGGADAAGPALLYGQKLLLLSNPEARGEPLDARGGGAPLYLAARAAGAPVAGCLGRRRPVHFAPDPSYDAVWAAHAPDPALRPQSLGRPVPAGAPLLLVHCASNAGLCLGGGGVPTDFGLEAEVCAHAAASNGLQLGLEAAARGDDLRSLPPRPLDSNLWTFANGGPVEQLPPGDGPLLDTGALLGAIARAVTAVRPDGAAVLDAKLLRLGDRRGDVEAGDLQLALRQCGAGGEADEEAVCHLLAEYAGAAPGRVAGRVLAAAIRQHAAAEAVGSPKGAVAARA</sequence>
<protein>
    <submittedName>
        <fullName evidence="1">Uncharacterized protein</fullName>
    </submittedName>
</protein>
<keyword evidence="2" id="KW-1185">Reference proteome</keyword>